<feature type="region of interest" description="Disordered" evidence="1">
    <location>
        <begin position="133"/>
        <end position="167"/>
    </location>
</feature>
<keyword evidence="3" id="KW-1185">Reference proteome</keyword>
<evidence type="ECO:0000256" key="1">
    <source>
        <dbReference type="SAM" id="MobiDB-lite"/>
    </source>
</evidence>
<protein>
    <recommendedName>
        <fullName evidence="4">Transposase</fullName>
    </recommendedName>
</protein>
<proteinExistence type="predicted"/>
<accession>A0ABW9ZP31</accession>
<evidence type="ECO:0008006" key="4">
    <source>
        <dbReference type="Google" id="ProtNLM"/>
    </source>
</evidence>
<gene>
    <name evidence="2" type="ORF">GWI71_14005</name>
</gene>
<reference evidence="2 3" key="1">
    <citation type="submission" date="2020-01" db="EMBL/GenBank/DDBJ databases">
        <authorList>
            <person name="Peng S.Y."/>
            <person name="Li J."/>
            <person name="Wang M."/>
            <person name="Wang L."/>
            <person name="Wang C.Q."/>
            <person name="Wang J.R."/>
        </authorList>
    </citation>
    <scope>NUCLEOTIDE SEQUENCE [LARGE SCALE GENOMIC DNA]</scope>
    <source>
        <strain evidence="2 3">XCT-34</strain>
    </source>
</reference>
<evidence type="ECO:0000313" key="2">
    <source>
        <dbReference type="EMBL" id="NBN64802.1"/>
    </source>
</evidence>
<dbReference type="Proteomes" id="UP000541347">
    <property type="component" value="Unassembled WGS sequence"/>
</dbReference>
<sequence>MKQLRRKYLLTCREIAAKLDLARSNGVGWLTRMGLGRLKALTREQLVRCCQWVNARDRFHLDLKKLARFEGVSHRITGNCRDARSCVGHHFLQVVIDGATRLAYVEVLPDELHRSTTGFAARAQMVPCVLRQGSQSDDRQRLGLSRSPRPPGADLLGLRDTRTRPSTHWTKGHAERFHLAMLREQAMPSLSHRWIAARRTCSDGSPGTTSFAMMVVAQPAAWSGSRRTHLIRNQN</sequence>
<dbReference type="RefSeq" id="WP_161676747.1">
    <property type="nucleotide sequence ID" value="NZ_JAABLP010000003.1"/>
</dbReference>
<dbReference type="EMBL" id="JAABLP010000003">
    <property type="protein sequence ID" value="NBN64802.1"/>
    <property type="molecule type" value="Genomic_DNA"/>
</dbReference>
<evidence type="ECO:0000313" key="3">
    <source>
        <dbReference type="Proteomes" id="UP000541347"/>
    </source>
</evidence>
<name>A0ABW9ZP31_9HYPH</name>
<comment type="caution">
    <text evidence="2">The sequence shown here is derived from an EMBL/GenBank/DDBJ whole genome shotgun (WGS) entry which is preliminary data.</text>
</comment>
<organism evidence="2 3">
    <name type="scientific">Pannonibacter tanglangensis</name>
    <dbReference type="NCBI Taxonomy" id="2750084"/>
    <lineage>
        <taxon>Bacteria</taxon>
        <taxon>Pseudomonadati</taxon>
        <taxon>Pseudomonadota</taxon>
        <taxon>Alphaproteobacteria</taxon>
        <taxon>Hyphomicrobiales</taxon>
        <taxon>Stappiaceae</taxon>
        <taxon>Pannonibacter</taxon>
    </lineage>
</organism>